<keyword evidence="2 4" id="KW-0479">Metal-binding</keyword>
<dbReference type="AlphaFoldDB" id="A0A432LVG1"/>
<dbReference type="Proteomes" id="UP000267077">
    <property type="component" value="Unassembled WGS sequence"/>
</dbReference>
<keyword evidence="1 4" id="KW-0349">Heme</keyword>
<comment type="caution">
    <text evidence="6">The sequence shown here is derived from an EMBL/GenBank/DDBJ whole genome shotgun (WGS) entry which is preliminary data.</text>
</comment>
<keyword evidence="7" id="KW-1185">Reference proteome</keyword>
<dbReference type="SUPFAM" id="SSF50952">
    <property type="entry name" value="Soluble quinoprotein glucose dehydrogenase"/>
    <property type="match status" value="1"/>
</dbReference>
<dbReference type="OrthoDB" id="9770043at2"/>
<proteinExistence type="predicted"/>
<dbReference type="SUPFAM" id="SSF46626">
    <property type="entry name" value="Cytochrome c"/>
    <property type="match status" value="1"/>
</dbReference>
<evidence type="ECO:0000313" key="6">
    <source>
        <dbReference type="EMBL" id="RUL65994.1"/>
    </source>
</evidence>
<dbReference type="GO" id="GO:0046872">
    <property type="term" value="F:metal ion binding"/>
    <property type="evidence" value="ECO:0007669"/>
    <property type="project" value="UniProtKB-KW"/>
</dbReference>
<dbReference type="InterPro" id="IPR009056">
    <property type="entry name" value="Cyt_c-like_dom"/>
</dbReference>
<accession>A0A432LVG1</accession>
<sequence>MLRTWFGAHCVSDDISPLLTSREWRQILAAQSFVFSPSSRLSIATVCAIGLLTSVTCSAADNAAFHGAPASASSVANPYSGQASAVNAGSALYAAHCASCHGASGQGTGNIPSLSHGDAQLATDGALFWFISKGDVANGMPSWVSLPEQQRWQIVSYLKVLPTAKPVQVAQNPAMASPITTPPPQPPFTDFRYEEPGRSRKITIADLPAPYATSSAGNAPTLVARPEGAIPKAPAGFKVNLFAEGLNTPRVIRVAPNGDIFLAESGNGQIRIYRGMTADGKPKQTAVFATHLDHPYGIAFYPLGANPQWVYIGNTNAVVRFPYHNGDLQARGPAQHVVDLPHGPGHWTRDVAFSLDNKTMYVAVGSGSNVDDPDTTPAEKDRADILAFHPDGSNMRIYASGIRNPSGIAVDPNNGQLWTTVNERDGLGDNLVPDYITSVREGGFYGWPWWYMGGHQDPRHEGKHPELKDKVITPDVILQPHNASLQITFYEAHRFPSDYQGDLFAAEHGSWNKATRVGYEVIRLPRHHTDKASGDYEDFLTGFVLPDGRVWGRPVSVTAAPDGSLLVTDDGSNSIWRVDYVGNAR</sequence>
<evidence type="ECO:0000256" key="2">
    <source>
        <dbReference type="ARBA" id="ARBA00022723"/>
    </source>
</evidence>
<dbReference type="GO" id="GO:0009055">
    <property type="term" value="F:electron transfer activity"/>
    <property type="evidence" value="ECO:0007669"/>
    <property type="project" value="InterPro"/>
</dbReference>
<dbReference type="EMBL" id="RYZR01000003">
    <property type="protein sequence ID" value="RUL65994.1"/>
    <property type="molecule type" value="Genomic_DNA"/>
</dbReference>
<dbReference type="Gene3D" id="1.10.760.10">
    <property type="entry name" value="Cytochrome c-like domain"/>
    <property type="match status" value="1"/>
</dbReference>
<feature type="domain" description="Cytochrome c" evidence="5">
    <location>
        <begin position="84"/>
        <end position="162"/>
    </location>
</feature>
<dbReference type="InterPro" id="IPR054539">
    <property type="entry name" value="Beta-prop_PDH"/>
</dbReference>
<dbReference type="PROSITE" id="PS51007">
    <property type="entry name" value="CYTC"/>
    <property type="match status" value="1"/>
</dbReference>
<keyword evidence="3 4" id="KW-0408">Iron</keyword>
<dbReference type="InterPro" id="IPR011042">
    <property type="entry name" value="6-blade_b-propeller_TolB-like"/>
</dbReference>
<protein>
    <submittedName>
        <fullName evidence="6">C-type cytochrome</fullName>
    </submittedName>
</protein>
<evidence type="ECO:0000313" key="7">
    <source>
        <dbReference type="Proteomes" id="UP000267077"/>
    </source>
</evidence>
<name>A0A432LVG1_9GAMM</name>
<dbReference type="InterPro" id="IPR011041">
    <property type="entry name" value="Quinoprot_gluc/sorb_DH_b-prop"/>
</dbReference>
<dbReference type="Pfam" id="PF13442">
    <property type="entry name" value="Cytochrome_CBB3"/>
    <property type="match status" value="1"/>
</dbReference>
<dbReference type="Pfam" id="PF22807">
    <property type="entry name" value="TrAA12"/>
    <property type="match status" value="2"/>
</dbReference>
<evidence type="ECO:0000256" key="3">
    <source>
        <dbReference type="ARBA" id="ARBA00023004"/>
    </source>
</evidence>
<dbReference type="GO" id="GO:0020037">
    <property type="term" value="F:heme binding"/>
    <property type="evidence" value="ECO:0007669"/>
    <property type="project" value="InterPro"/>
</dbReference>
<dbReference type="InterPro" id="IPR036909">
    <property type="entry name" value="Cyt_c-like_dom_sf"/>
</dbReference>
<dbReference type="PANTHER" id="PTHR33546">
    <property type="entry name" value="LARGE, MULTIFUNCTIONAL SECRETED PROTEIN-RELATED"/>
    <property type="match status" value="1"/>
</dbReference>
<dbReference type="Gene3D" id="2.120.10.30">
    <property type="entry name" value="TolB, C-terminal domain"/>
    <property type="match status" value="1"/>
</dbReference>
<reference evidence="6 7" key="1">
    <citation type="submission" date="2018-12" db="EMBL/GenBank/DDBJ databases">
        <title>Dyella dinghuensis sp. nov. DHOA06 and Dyella choica sp. nov. 4M-K27, isolated from forest soil.</title>
        <authorList>
            <person name="Qiu L.-H."/>
            <person name="Gao Z.-H."/>
        </authorList>
    </citation>
    <scope>NUCLEOTIDE SEQUENCE [LARGE SCALE GENOMIC DNA]</scope>
    <source>
        <strain evidence="6 7">DHOA06</strain>
    </source>
</reference>
<evidence type="ECO:0000259" key="5">
    <source>
        <dbReference type="PROSITE" id="PS51007"/>
    </source>
</evidence>
<gene>
    <name evidence="6" type="ORF">EKH79_04655</name>
</gene>
<evidence type="ECO:0000256" key="1">
    <source>
        <dbReference type="ARBA" id="ARBA00022617"/>
    </source>
</evidence>
<dbReference type="PANTHER" id="PTHR33546:SF1">
    <property type="entry name" value="LARGE, MULTIFUNCTIONAL SECRETED PROTEIN"/>
    <property type="match status" value="1"/>
</dbReference>
<organism evidence="6 7">
    <name type="scientific">Dyella dinghuensis</name>
    <dbReference type="NCBI Taxonomy" id="1920169"/>
    <lineage>
        <taxon>Bacteria</taxon>
        <taxon>Pseudomonadati</taxon>
        <taxon>Pseudomonadota</taxon>
        <taxon>Gammaproteobacteria</taxon>
        <taxon>Lysobacterales</taxon>
        <taxon>Rhodanobacteraceae</taxon>
        <taxon>Dyella</taxon>
    </lineage>
</organism>
<evidence type="ECO:0000256" key="4">
    <source>
        <dbReference type="PROSITE-ProRule" id="PRU00433"/>
    </source>
</evidence>